<reference evidence="3 4" key="1">
    <citation type="journal article" date="2010" name="J. Bacteriol.">
        <title>Genome sequence of the oligotrophic marine Gammaproteobacterium HTCC2143, isolated from the Oregon Coast.</title>
        <authorList>
            <person name="Oh H.M."/>
            <person name="Kang I."/>
            <person name="Ferriera S."/>
            <person name="Giovannoni S.J."/>
            <person name="Cho J.C."/>
        </authorList>
    </citation>
    <scope>NUCLEOTIDE SEQUENCE [LARGE SCALE GENOMIC DNA]</scope>
    <source>
        <strain evidence="3 4">HTCC2143</strain>
    </source>
</reference>
<dbReference type="EMBL" id="AAVT01000011">
    <property type="protein sequence ID" value="EAW30016.1"/>
    <property type="molecule type" value="Genomic_DNA"/>
</dbReference>
<dbReference type="SUPFAM" id="SSF56059">
    <property type="entry name" value="Glutathione synthetase ATP-binding domain-like"/>
    <property type="match status" value="1"/>
</dbReference>
<dbReference type="PROSITE" id="PS50975">
    <property type="entry name" value="ATP_GRASP"/>
    <property type="match status" value="1"/>
</dbReference>
<feature type="domain" description="ATP-grasp" evidence="2">
    <location>
        <begin position="114"/>
        <end position="303"/>
    </location>
</feature>
<dbReference type="GO" id="GO:0005524">
    <property type="term" value="F:ATP binding"/>
    <property type="evidence" value="ECO:0007669"/>
    <property type="project" value="UniProtKB-UniRule"/>
</dbReference>
<dbReference type="Gene3D" id="3.40.50.20">
    <property type="match status" value="1"/>
</dbReference>
<dbReference type="AlphaFoldDB" id="A0YGH5"/>
<dbReference type="eggNOG" id="COG3919">
    <property type="taxonomic scope" value="Bacteria"/>
</dbReference>
<evidence type="ECO:0000313" key="4">
    <source>
        <dbReference type="Proteomes" id="UP000004931"/>
    </source>
</evidence>
<name>A0YGH5_9GAMM</name>
<sequence>MVLDANQRASLAVVRSLGHHNCNIITADEMPSALAGASRYSKLYQQYPSPKTQPDAFIQWLKTAIKRHDINMLIPITEISSQLIVMNKREFANCIIPFANIKTIMTLANKWNLVKLAQQYDIPVPDTTHYANSGQLKLTDINEYPVVLKPDVSELWLGDQWLDTGVHIAHDRHELELYLEKPYFRNHSFMVQAFIPGSGAGIFTLYDSGEPQVYFSHQRLREKPPSGGVSVLSEARQPSQALIESSEKLLKAANWHGVAMVEYRVTPEGKAYLMEVNTRFWGSLQLAIDAGIDFPWLLYQISTGETLNGELSIREGQRLRWLLGDLDHLYIVMKSSKYSLMQKLGKLLTFIALPDGKTKHEVNRLDDLGPALYELKHYFK</sequence>
<dbReference type="GO" id="GO:0046872">
    <property type="term" value="F:metal ion binding"/>
    <property type="evidence" value="ECO:0007669"/>
    <property type="project" value="InterPro"/>
</dbReference>
<evidence type="ECO:0000256" key="1">
    <source>
        <dbReference type="PROSITE-ProRule" id="PRU00409"/>
    </source>
</evidence>
<keyword evidence="1" id="KW-0067">ATP-binding</keyword>
<proteinExistence type="predicted"/>
<dbReference type="Proteomes" id="UP000004931">
    <property type="component" value="Unassembled WGS sequence"/>
</dbReference>
<dbReference type="STRING" id="247633.GP2143_01185"/>
<organism evidence="3 4">
    <name type="scientific">marine gamma proteobacterium HTCC2143</name>
    <dbReference type="NCBI Taxonomy" id="247633"/>
    <lineage>
        <taxon>Bacteria</taxon>
        <taxon>Pseudomonadati</taxon>
        <taxon>Pseudomonadota</taxon>
        <taxon>Gammaproteobacteria</taxon>
        <taxon>Cellvibrionales</taxon>
        <taxon>Spongiibacteraceae</taxon>
        <taxon>BD1-7 clade</taxon>
    </lineage>
</organism>
<gene>
    <name evidence="3" type="ORF">GP2143_01185</name>
</gene>
<protein>
    <submittedName>
        <fullName evidence="3">Predicted ATP-grasp enzyme</fullName>
    </submittedName>
</protein>
<dbReference type="InterPro" id="IPR011761">
    <property type="entry name" value="ATP-grasp"/>
</dbReference>
<keyword evidence="1" id="KW-0547">Nucleotide-binding</keyword>
<keyword evidence="4" id="KW-1185">Reference proteome</keyword>
<evidence type="ECO:0000259" key="2">
    <source>
        <dbReference type="PROSITE" id="PS50975"/>
    </source>
</evidence>
<comment type="caution">
    <text evidence="3">The sequence shown here is derived from an EMBL/GenBank/DDBJ whole genome shotgun (WGS) entry which is preliminary data.</text>
</comment>
<accession>A0YGH5</accession>
<evidence type="ECO:0000313" key="3">
    <source>
        <dbReference type="EMBL" id="EAW30016.1"/>
    </source>
</evidence>
<dbReference type="Pfam" id="PF15632">
    <property type="entry name" value="ATPgrasp_Ter"/>
    <property type="match status" value="1"/>
</dbReference>
<dbReference type="Gene3D" id="3.30.470.20">
    <property type="entry name" value="ATP-grasp fold, B domain"/>
    <property type="match status" value="1"/>
</dbReference>